<dbReference type="GO" id="GO:0005524">
    <property type="term" value="F:ATP binding"/>
    <property type="evidence" value="ECO:0007669"/>
    <property type="project" value="UniProtKB-KW"/>
</dbReference>
<keyword evidence="4" id="KW-0547">Nucleotide-binding</keyword>
<dbReference type="GO" id="GO:0005886">
    <property type="term" value="C:plasma membrane"/>
    <property type="evidence" value="ECO:0007669"/>
    <property type="project" value="TreeGrafter"/>
</dbReference>
<reference evidence="10" key="1">
    <citation type="submission" date="2021-09" db="EMBL/GenBank/DDBJ databases">
        <authorList>
            <consortium name="AG Swart"/>
            <person name="Singh M."/>
            <person name="Singh A."/>
            <person name="Seah K."/>
            <person name="Emmerich C."/>
        </authorList>
    </citation>
    <scope>NUCLEOTIDE SEQUENCE</scope>
    <source>
        <strain evidence="10">ATCC30299</strain>
    </source>
</reference>
<dbReference type="CDD" id="cd03213">
    <property type="entry name" value="ABCG_EPDR"/>
    <property type="match status" value="1"/>
</dbReference>
<feature type="transmembrane region" description="Helical" evidence="8">
    <location>
        <begin position="428"/>
        <end position="446"/>
    </location>
</feature>
<keyword evidence="7 8" id="KW-0472">Membrane</keyword>
<evidence type="ECO:0000256" key="7">
    <source>
        <dbReference type="ARBA" id="ARBA00023136"/>
    </source>
</evidence>
<dbReference type="PROSITE" id="PS50893">
    <property type="entry name" value="ABC_TRANSPORTER_2"/>
    <property type="match status" value="1"/>
</dbReference>
<feature type="transmembrane region" description="Helical" evidence="8">
    <location>
        <begin position="482"/>
        <end position="504"/>
    </location>
</feature>
<dbReference type="Proteomes" id="UP001162131">
    <property type="component" value="Unassembled WGS sequence"/>
</dbReference>
<dbReference type="PANTHER" id="PTHR48041">
    <property type="entry name" value="ABC TRANSPORTER G FAMILY MEMBER 28"/>
    <property type="match status" value="1"/>
</dbReference>
<dbReference type="AlphaFoldDB" id="A0AAU9JJL1"/>
<gene>
    <name evidence="10" type="ORF">BSTOLATCC_MIC40837</name>
</gene>
<dbReference type="GO" id="GO:0140359">
    <property type="term" value="F:ABC-type transporter activity"/>
    <property type="evidence" value="ECO:0007669"/>
    <property type="project" value="InterPro"/>
</dbReference>
<dbReference type="PANTHER" id="PTHR48041:SF139">
    <property type="entry name" value="PROTEIN SCARLET"/>
    <property type="match status" value="1"/>
</dbReference>
<proteinExistence type="predicted"/>
<keyword evidence="11" id="KW-1185">Reference proteome</keyword>
<feature type="transmembrane region" description="Helical" evidence="8">
    <location>
        <begin position="373"/>
        <end position="395"/>
    </location>
</feature>
<keyword evidence="5" id="KW-0067">ATP-binding</keyword>
<feature type="domain" description="ABC transporter" evidence="9">
    <location>
        <begin position="21"/>
        <end position="264"/>
    </location>
</feature>
<dbReference type="PROSITE" id="PS00211">
    <property type="entry name" value="ABC_TRANSPORTER_1"/>
    <property type="match status" value="1"/>
</dbReference>
<dbReference type="SUPFAM" id="SSF52540">
    <property type="entry name" value="P-loop containing nucleoside triphosphate hydrolases"/>
    <property type="match status" value="1"/>
</dbReference>
<dbReference type="InterPro" id="IPR003439">
    <property type="entry name" value="ABC_transporter-like_ATP-bd"/>
</dbReference>
<dbReference type="Pfam" id="PF00005">
    <property type="entry name" value="ABC_tran"/>
    <property type="match status" value="1"/>
</dbReference>
<comment type="subcellular location">
    <subcellularLocation>
        <location evidence="1">Membrane</location>
        <topology evidence="1">Multi-pass membrane protein</topology>
    </subcellularLocation>
</comment>
<evidence type="ECO:0000313" key="10">
    <source>
        <dbReference type="EMBL" id="CAG9326410.1"/>
    </source>
</evidence>
<evidence type="ECO:0000259" key="9">
    <source>
        <dbReference type="PROSITE" id="PS50893"/>
    </source>
</evidence>
<dbReference type="InterPro" id="IPR027417">
    <property type="entry name" value="P-loop_NTPase"/>
</dbReference>
<dbReference type="EMBL" id="CAJZBQ010000040">
    <property type="protein sequence ID" value="CAG9326410.1"/>
    <property type="molecule type" value="Genomic_DNA"/>
</dbReference>
<evidence type="ECO:0000256" key="3">
    <source>
        <dbReference type="ARBA" id="ARBA00022692"/>
    </source>
</evidence>
<evidence type="ECO:0000256" key="2">
    <source>
        <dbReference type="ARBA" id="ARBA00022448"/>
    </source>
</evidence>
<keyword evidence="3 8" id="KW-0812">Transmembrane</keyword>
<evidence type="ECO:0000256" key="5">
    <source>
        <dbReference type="ARBA" id="ARBA00022840"/>
    </source>
</evidence>
<dbReference type="InterPro" id="IPR017871">
    <property type="entry name" value="ABC_transporter-like_CS"/>
</dbReference>
<protein>
    <recommendedName>
        <fullName evidence="9">ABC transporter domain-containing protein</fullName>
    </recommendedName>
</protein>
<dbReference type="GO" id="GO:0016887">
    <property type="term" value="F:ATP hydrolysis activity"/>
    <property type="evidence" value="ECO:0007669"/>
    <property type="project" value="InterPro"/>
</dbReference>
<evidence type="ECO:0000256" key="4">
    <source>
        <dbReference type="ARBA" id="ARBA00022741"/>
    </source>
</evidence>
<dbReference type="InterPro" id="IPR050352">
    <property type="entry name" value="ABCG_transporters"/>
</dbReference>
<comment type="caution">
    <text evidence="10">The sequence shown here is derived from an EMBL/GenBank/DDBJ whole genome shotgun (WGS) entry which is preliminary data.</text>
</comment>
<feature type="transmembrane region" description="Helical" evidence="8">
    <location>
        <begin position="551"/>
        <end position="581"/>
    </location>
</feature>
<evidence type="ECO:0000256" key="6">
    <source>
        <dbReference type="ARBA" id="ARBA00022989"/>
    </source>
</evidence>
<sequence length="589" mass="66052">MSNHTGVEIAWKNFEVKGPLTKTEKKKRKMSGLPIDDKTIIRNANGIISAGTFTAILGPSGSGKTTLLNFLANRIYYLKGLKVSGEVYINGHSRSDIDFNSIAGYVMQDDVIMETMTVEEVLTFTAKLRLPKETWKEKVDKVINSLELHNCKHSRVGGVLKKGISGGEKKRVSIGIEMLIDPAILFLDEPTTGLDSYNSENLVKNMRNLSKTGITVICTIHQPNSFIYANFENVLLLGGGNTAFHGDAQQAILHFNNLGYPCPKFSNPAEHLLALLSPIDDTFNERMEAFRKSFNSEVTELEEKEISHIFKAKESTVWEELWMLGQRIIKNFVRNRMILLFKIIGNTVFILLTLMAFFDICSGTNATSVMNRAGVIFFILVFLSFMAVNASGAYADEKAMFIREQASKTYKPVSYFFSKLFFEAPFDLTIRVIVIFCIYLGVGLSLANPEQIFIFVGIVILVELCARGWGTFLVISIPDLQAASAAAPFLMIIQLLFAGFFINYDNIPVYLIWLEYMSMFKYSWSAALENEFNTWDQAKCGQAVLCDPIDYFSIIISLGINIVILACLVVAINFLAFLALLNLSRKFRL</sequence>
<organism evidence="10 11">
    <name type="scientific">Blepharisma stoltei</name>
    <dbReference type="NCBI Taxonomy" id="1481888"/>
    <lineage>
        <taxon>Eukaryota</taxon>
        <taxon>Sar</taxon>
        <taxon>Alveolata</taxon>
        <taxon>Ciliophora</taxon>
        <taxon>Postciliodesmatophora</taxon>
        <taxon>Heterotrichea</taxon>
        <taxon>Heterotrichida</taxon>
        <taxon>Blepharismidae</taxon>
        <taxon>Blepharisma</taxon>
    </lineage>
</organism>
<evidence type="ECO:0000256" key="1">
    <source>
        <dbReference type="ARBA" id="ARBA00004141"/>
    </source>
</evidence>
<feature type="transmembrane region" description="Helical" evidence="8">
    <location>
        <begin position="337"/>
        <end position="358"/>
    </location>
</feature>
<keyword evidence="2" id="KW-0813">Transport</keyword>
<dbReference type="InterPro" id="IPR013525">
    <property type="entry name" value="ABC2_TM"/>
</dbReference>
<accession>A0AAU9JJL1</accession>
<dbReference type="InterPro" id="IPR003593">
    <property type="entry name" value="AAA+_ATPase"/>
</dbReference>
<dbReference type="SMART" id="SM00382">
    <property type="entry name" value="AAA"/>
    <property type="match status" value="1"/>
</dbReference>
<dbReference type="Gene3D" id="3.40.50.300">
    <property type="entry name" value="P-loop containing nucleotide triphosphate hydrolases"/>
    <property type="match status" value="1"/>
</dbReference>
<evidence type="ECO:0000313" key="11">
    <source>
        <dbReference type="Proteomes" id="UP001162131"/>
    </source>
</evidence>
<evidence type="ECO:0000256" key="8">
    <source>
        <dbReference type="SAM" id="Phobius"/>
    </source>
</evidence>
<dbReference type="Pfam" id="PF01061">
    <property type="entry name" value="ABC2_membrane"/>
    <property type="match status" value="1"/>
</dbReference>
<feature type="transmembrane region" description="Helical" evidence="8">
    <location>
        <begin position="452"/>
        <end position="475"/>
    </location>
</feature>
<name>A0AAU9JJL1_9CILI</name>
<keyword evidence="6 8" id="KW-1133">Transmembrane helix</keyword>